<evidence type="ECO:0000313" key="3">
    <source>
        <dbReference type="EMBL" id="WJW65477.1"/>
    </source>
</evidence>
<protein>
    <submittedName>
        <fullName evidence="2">Uncharacterized protein</fullName>
    </submittedName>
</protein>
<dbReference type="AlphaFoldDB" id="A0A8T7LVR9"/>
<organism evidence="2 4">
    <name type="scientific">Candidatus Chlorohelix allophototropha</name>
    <dbReference type="NCBI Taxonomy" id="3003348"/>
    <lineage>
        <taxon>Bacteria</taxon>
        <taxon>Bacillati</taxon>
        <taxon>Chloroflexota</taxon>
        <taxon>Chloroflexia</taxon>
        <taxon>Candidatus Chloroheliales</taxon>
        <taxon>Candidatus Chloroheliaceae</taxon>
        <taxon>Candidatus Chlorohelix</taxon>
    </lineage>
</organism>
<accession>A0A8T7LVR9</accession>
<dbReference type="Proteomes" id="UP001431572">
    <property type="component" value="Chromosome 1"/>
</dbReference>
<dbReference type="EMBL" id="CP128399">
    <property type="protein sequence ID" value="WJW65477.1"/>
    <property type="molecule type" value="Genomic_DNA"/>
</dbReference>
<gene>
    <name evidence="2" type="ORF">HXX08_09490</name>
    <name evidence="3" type="ORF">OZ401_001242</name>
</gene>
<evidence type="ECO:0000313" key="4">
    <source>
        <dbReference type="Proteomes" id="UP000521676"/>
    </source>
</evidence>
<keyword evidence="5" id="KW-1185">Reference proteome</keyword>
<proteinExistence type="predicted"/>
<evidence type="ECO:0000313" key="2">
    <source>
        <dbReference type="EMBL" id="NWJ46098.1"/>
    </source>
</evidence>
<reference evidence="3" key="2">
    <citation type="journal article" date="2024" name="Nature">
        <title>Anoxygenic phototroph of the Chloroflexota uses a type I reaction centre.</title>
        <authorList>
            <person name="Tsuji J.M."/>
            <person name="Shaw N.A."/>
            <person name="Nagashima S."/>
            <person name="Venkiteswaran J.J."/>
            <person name="Schiff S.L."/>
            <person name="Watanabe T."/>
            <person name="Fukui M."/>
            <person name="Hanada S."/>
            <person name="Tank M."/>
            <person name="Neufeld J.D."/>
        </authorList>
    </citation>
    <scope>NUCLEOTIDE SEQUENCE</scope>
    <source>
        <strain evidence="3">L227-S17</strain>
    </source>
</reference>
<feature type="region of interest" description="Disordered" evidence="1">
    <location>
        <begin position="1"/>
        <end position="34"/>
    </location>
</feature>
<dbReference type="Proteomes" id="UP000521676">
    <property type="component" value="Unassembled WGS sequence"/>
</dbReference>
<sequence length="874" mass="98006">MAPKSRKLAGKIPKTVANKKGSEGGITSLEAPEESTLDTEEVYLNFGSRNSFPPVDNHNILPLQRAIGNKAVLRLLAQQAPQNRIPGATINRSTHHVCTSACNHAAVERQENQTVIQRHSSFEHKMLGDVRPEDLEIIAMANNLNEKGKAVNDLGGALQITKPPYTGKTIKKDDVLHTLMQEIERIRYFRDNPIKTKNEGGFLGIGGKKVLDETPEEFRQRLINMDNQRRINEGLANLDEAEIKKGAKNEKEASQLMSAAQKDVETQVKKDQWQLEFVTIPSKDGSAPLVVTYGEMNTLADIYGNIEEMKSADPKNRYEIMQGIRQQALFRYMQLYEKVTGEHSFGRKWTGFDDAIGDTGPRGGTMVGQLRLMGKLKLGPIGFTGKETDKEENAYTASLARNACHFAPESWHSWAEYHNKARQLARDSWQSRQDAQTLRTTMSGKNGVKGQLDMISEDIAAKKKKGAEFQNEALMNNGFGDHFLQDSYAAGHLINKTEIMKEFVKWLDTKPFKSDRTADDNWRQIQAIAYNQEGIGTKGGDRYDMFLLNDPQAKDAQSVENMEGDWKTRFSALGLQIPGSMQPGSQYFEFIIWWQERAAKRFNTRQMTVKNAVKESGFNEDFVIGALRALVKDSVARINWTGITPGKEQVPASDAEMKKVTFLLREDYIPDRDKFNVFLQAYRSEKPKSKKKAGGMYRGMAASVTYKNYHTFLNNTLLQAGTNVLHDYYCNNGIKVKTGVGDEIGKIYGDDVMLSKDSATGVRYSAETARRSHDNITEIIKTGAQKYSNDEIFNRFPTHVMLPDDKGNEIPVSLAEWHKGALREHCMVGIKATAKDKAIKSSFQETKDSIKDIAAMLGDLTPKVSKDVHAGQAF</sequence>
<dbReference type="RefSeq" id="WP_341467361.1">
    <property type="nucleotide sequence ID" value="NZ_CP128399.1"/>
</dbReference>
<name>A0A8T7LVR9_9CHLR</name>
<evidence type="ECO:0000256" key="1">
    <source>
        <dbReference type="SAM" id="MobiDB-lite"/>
    </source>
</evidence>
<evidence type="ECO:0000313" key="5">
    <source>
        <dbReference type="Proteomes" id="UP001431572"/>
    </source>
</evidence>
<reference evidence="2 4" key="1">
    <citation type="submission" date="2020-06" db="EMBL/GenBank/DDBJ databases">
        <title>Anoxygenic phototrophic Chloroflexota member uses a Type I reaction center.</title>
        <authorList>
            <person name="Tsuji J.M."/>
            <person name="Shaw N.A."/>
            <person name="Nagashima S."/>
            <person name="Venkiteswaran J."/>
            <person name="Schiff S.L."/>
            <person name="Hanada S."/>
            <person name="Tank M."/>
            <person name="Neufeld J.D."/>
        </authorList>
    </citation>
    <scope>NUCLEOTIDE SEQUENCE [LARGE SCALE GENOMIC DNA]</scope>
    <source>
        <strain evidence="2">L227-S17</strain>
    </source>
</reference>
<dbReference type="EMBL" id="JACATZ010000001">
    <property type="protein sequence ID" value="NWJ46098.1"/>
    <property type="molecule type" value="Genomic_DNA"/>
</dbReference>